<feature type="compositionally biased region" description="Polar residues" evidence="1">
    <location>
        <begin position="630"/>
        <end position="645"/>
    </location>
</feature>
<feature type="region of interest" description="Disordered" evidence="1">
    <location>
        <begin position="112"/>
        <end position="131"/>
    </location>
</feature>
<gene>
    <name evidence="2" type="ORF">CPELLU_LOCUS12811</name>
</gene>
<feature type="region of interest" description="Disordered" evidence="1">
    <location>
        <begin position="412"/>
        <end position="502"/>
    </location>
</feature>
<dbReference type="AlphaFoldDB" id="A0A9N9I4D8"/>
<proteinExistence type="predicted"/>
<comment type="caution">
    <text evidence="2">The sequence shown here is derived from an EMBL/GenBank/DDBJ whole genome shotgun (WGS) entry which is preliminary data.</text>
</comment>
<evidence type="ECO:0000256" key="1">
    <source>
        <dbReference type="SAM" id="MobiDB-lite"/>
    </source>
</evidence>
<protein>
    <submittedName>
        <fullName evidence="2">23495_t:CDS:1</fullName>
    </submittedName>
</protein>
<dbReference type="EMBL" id="CAJVQA010012798">
    <property type="protein sequence ID" value="CAG8719561.1"/>
    <property type="molecule type" value="Genomic_DNA"/>
</dbReference>
<organism evidence="2 3">
    <name type="scientific">Cetraspora pellucida</name>
    <dbReference type="NCBI Taxonomy" id="1433469"/>
    <lineage>
        <taxon>Eukaryota</taxon>
        <taxon>Fungi</taxon>
        <taxon>Fungi incertae sedis</taxon>
        <taxon>Mucoromycota</taxon>
        <taxon>Glomeromycotina</taxon>
        <taxon>Glomeromycetes</taxon>
        <taxon>Diversisporales</taxon>
        <taxon>Gigasporaceae</taxon>
        <taxon>Cetraspora</taxon>
    </lineage>
</organism>
<sequence>MKAKKQASKKVTKIVSTSVIPLSQQQHVQQQQQSTNNQSSLSISRNKHWKYISSYHGPWLQLPLELLESLYMINNDNVATPPPPIDPIIFGNLISIRRLVDEAADLSVRAASGVSTTGGGPTRSSMSHTRQHRMRELAVNKLALAYRIDEIATAVVTMQSASAIDEVASRVLKKNSTNLEALYVNFFHEKIPSSNIDKKMAWYGGFPKNLAPNLILCTTFYPPYTSRMLSQSTSTDILDKIIATSPTTPEFYRTRGVVKCFKEEFTGALRDFKTALAHTKHRKRVNNVLLGKKTTLPLHNHHGNEDDECTGTESQLYFLRAACYLQYAISLVDKAFQKVDGVEHKDGEGSELRLVAVKKGNNGTNNQGSTPKLEEYRKELMPIMHQVQSLTKRSIRDYTHFLGFYPSSLPPFSTSDEGTSKAGTPIASRDSSPVRSFKDKDDNLSPSVNIVDQQVDTKTTDRSRKPVEKEASLSSDVGSTISNTSASMSKDHNNIHHHSHHFHGYQPPHTFATYHPLLIEAWYAIALNYVLIGDLHTGALWHARISEMHECIEGYPVFLPARSMAQADYMEVLEPSAEDDKDTIEGKKLSVKIGKKSKNATHNKNGNPVTPVIGIDGQRHHPCCPLAPGNHSSSKENNYNHNHTSPIPPSATSNNNSSGGNSNGNSHSTAGVNTSGNTGGPRQYPLHTQRADSVMMWLRAIILRPNNLS</sequence>
<feature type="compositionally biased region" description="Low complexity" evidence="1">
    <location>
        <begin position="653"/>
        <end position="668"/>
    </location>
</feature>
<accession>A0A9N9I4D8</accession>
<dbReference type="Proteomes" id="UP000789759">
    <property type="component" value="Unassembled WGS sequence"/>
</dbReference>
<name>A0A9N9I4D8_9GLOM</name>
<dbReference type="OrthoDB" id="420046at2759"/>
<reference evidence="2" key="1">
    <citation type="submission" date="2021-06" db="EMBL/GenBank/DDBJ databases">
        <authorList>
            <person name="Kallberg Y."/>
            <person name="Tangrot J."/>
            <person name="Rosling A."/>
        </authorList>
    </citation>
    <scope>NUCLEOTIDE SEQUENCE</scope>
    <source>
        <strain evidence="2">FL966</strain>
    </source>
</reference>
<feature type="compositionally biased region" description="Polar residues" evidence="1">
    <location>
        <begin position="472"/>
        <end position="488"/>
    </location>
</feature>
<feature type="compositionally biased region" description="Polar residues" evidence="1">
    <location>
        <begin position="444"/>
        <end position="457"/>
    </location>
</feature>
<keyword evidence="3" id="KW-1185">Reference proteome</keyword>
<feature type="region of interest" description="Disordered" evidence="1">
    <location>
        <begin position="621"/>
        <end position="686"/>
    </location>
</feature>
<evidence type="ECO:0000313" key="2">
    <source>
        <dbReference type="EMBL" id="CAG8719561.1"/>
    </source>
</evidence>
<feature type="compositionally biased region" description="Basic and acidic residues" evidence="1">
    <location>
        <begin position="458"/>
        <end position="471"/>
    </location>
</feature>
<feature type="region of interest" description="Disordered" evidence="1">
    <location>
        <begin position="595"/>
        <end position="614"/>
    </location>
</feature>
<evidence type="ECO:0000313" key="3">
    <source>
        <dbReference type="Proteomes" id="UP000789759"/>
    </source>
</evidence>